<evidence type="ECO:0000256" key="5">
    <source>
        <dbReference type="ARBA" id="ARBA00023014"/>
    </source>
</evidence>
<evidence type="ECO:0000313" key="8">
    <source>
        <dbReference type="Proteomes" id="UP001194469"/>
    </source>
</evidence>
<dbReference type="PROSITE" id="PS51379">
    <property type="entry name" value="4FE4S_FER_2"/>
    <property type="match status" value="2"/>
</dbReference>
<evidence type="ECO:0000256" key="2">
    <source>
        <dbReference type="ARBA" id="ARBA00022723"/>
    </source>
</evidence>
<dbReference type="InterPro" id="IPR000415">
    <property type="entry name" value="Nitroreductase-like"/>
</dbReference>
<dbReference type="CDD" id="cd02143">
    <property type="entry name" value="nitroreductase_FeS-like"/>
    <property type="match status" value="1"/>
</dbReference>
<evidence type="ECO:0000256" key="3">
    <source>
        <dbReference type="ARBA" id="ARBA00023002"/>
    </source>
</evidence>
<gene>
    <name evidence="7" type="ORF">FVW20_10790</name>
</gene>
<dbReference type="InterPro" id="IPR029479">
    <property type="entry name" value="Nitroreductase"/>
</dbReference>
<dbReference type="InterPro" id="IPR017896">
    <property type="entry name" value="4Fe4S_Fe-S-bd"/>
</dbReference>
<dbReference type="Pfam" id="PF13237">
    <property type="entry name" value="Fer4_10"/>
    <property type="match status" value="1"/>
</dbReference>
<feature type="domain" description="4Fe-4S ferredoxin-type" evidence="6">
    <location>
        <begin position="35"/>
        <end position="65"/>
    </location>
</feature>
<dbReference type="PANTHER" id="PTHR43673:SF10">
    <property type="entry name" value="NADH DEHYDROGENASE_NAD(P)H NITROREDUCTASE XCC3605-RELATED"/>
    <property type="match status" value="1"/>
</dbReference>
<comment type="caution">
    <text evidence="7">The sequence shown here is derived from an EMBL/GenBank/DDBJ whole genome shotgun (WGS) entry which is preliminary data.</text>
</comment>
<accession>A0ABS0J4Y2</accession>
<dbReference type="SUPFAM" id="SSF55469">
    <property type="entry name" value="FMN-dependent nitroreductase-like"/>
    <property type="match status" value="1"/>
</dbReference>
<evidence type="ECO:0000256" key="4">
    <source>
        <dbReference type="ARBA" id="ARBA00023004"/>
    </source>
</evidence>
<dbReference type="Gene3D" id="3.40.109.10">
    <property type="entry name" value="NADH Oxidase"/>
    <property type="match status" value="1"/>
</dbReference>
<name>A0ABS0J4Y2_9BACT</name>
<dbReference type="RefSeq" id="WP_196609544.1">
    <property type="nucleotide sequence ID" value="NZ_VRYY01000306.1"/>
</dbReference>
<dbReference type="EMBL" id="VRYY01000306">
    <property type="protein sequence ID" value="MBG3877492.1"/>
    <property type="molecule type" value="Genomic_DNA"/>
</dbReference>
<dbReference type="PANTHER" id="PTHR43673">
    <property type="entry name" value="NAD(P)H NITROREDUCTASE YDGI-RELATED"/>
    <property type="match status" value="1"/>
</dbReference>
<sequence length="274" mass="30625">MPFFEVDAQKCKRDNICIDECPIRILIADKETGVAKMRQGAEDACIRCGHCVAVCPSGAVRLEGMPFDEFAPVRRELAIEADAAEQFLRGRRSIRTFKAQPVEHDVLARIMDTVRWAPTASHRQPVRWVMVEDPARTREIASLIIDWMMYLREHDPETAKRHNVAGLIAGSRKGVDLVLRGAPHIAVACCDGGATWPAVDSAIALTYLELAAHAHGVAACWGGYFTYAANAYAPLRELLGLGEDERVQGAQMLGYAKYRYRRLPWRKPLPVTWK</sequence>
<keyword evidence="5" id="KW-0411">Iron-sulfur</keyword>
<organism evidence="7 8">
    <name type="scientific">Nitratidesulfovibrio oxamicus</name>
    <dbReference type="NCBI Taxonomy" id="32016"/>
    <lineage>
        <taxon>Bacteria</taxon>
        <taxon>Pseudomonadati</taxon>
        <taxon>Thermodesulfobacteriota</taxon>
        <taxon>Desulfovibrionia</taxon>
        <taxon>Desulfovibrionales</taxon>
        <taxon>Desulfovibrionaceae</taxon>
        <taxon>Nitratidesulfovibrio</taxon>
    </lineage>
</organism>
<dbReference type="Proteomes" id="UP001194469">
    <property type="component" value="Unassembled WGS sequence"/>
</dbReference>
<feature type="domain" description="4Fe-4S ferredoxin-type" evidence="6">
    <location>
        <begin position="2"/>
        <end position="31"/>
    </location>
</feature>
<evidence type="ECO:0000259" key="6">
    <source>
        <dbReference type="PROSITE" id="PS51379"/>
    </source>
</evidence>
<dbReference type="SUPFAM" id="SSF54862">
    <property type="entry name" value="4Fe-4S ferredoxins"/>
    <property type="match status" value="1"/>
</dbReference>
<reference evidence="7 8" key="1">
    <citation type="submission" date="2019-08" db="EMBL/GenBank/DDBJ databases">
        <authorList>
            <person name="Luo N."/>
        </authorList>
    </citation>
    <scope>NUCLEOTIDE SEQUENCE [LARGE SCALE GENOMIC DNA]</scope>
    <source>
        <strain evidence="7 8">NCIMB 9442</strain>
    </source>
</reference>
<proteinExistence type="inferred from homology"/>
<keyword evidence="4" id="KW-0408">Iron</keyword>
<dbReference type="Gene3D" id="3.30.70.20">
    <property type="match status" value="1"/>
</dbReference>
<evidence type="ECO:0000256" key="1">
    <source>
        <dbReference type="ARBA" id="ARBA00007118"/>
    </source>
</evidence>
<dbReference type="Pfam" id="PF00881">
    <property type="entry name" value="Nitroreductase"/>
    <property type="match status" value="1"/>
</dbReference>
<keyword evidence="8" id="KW-1185">Reference proteome</keyword>
<dbReference type="InterPro" id="IPR017900">
    <property type="entry name" value="4Fe4S_Fe_S_CS"/>
</dbReference>
<keyword evidence="3" id="KW-0560">Oxidoreductase</keyword>
<evidence type="ECO:0000313" key="7">
    <source>
        <dbReference type="EMBL" id="MBG3877492.1"/>
    </source>
</evidence>
<keyword evidence="2" id="KW-0479">Metal-binding</keyword>
<protein>
    <submittedName>
        <fullName evidence="7">Nitroreductase</fullName>
    </submittedName>
</protein>
<dbReference type="PROSITE" id="PS00198">
    <property type="entry name" value="4FE4S_FER_1"/>
    <property type="match status" value="1"/>
</dbReference>
<comment type="similarity">
    <text evidence="1">Belongs to the nitroreductase family.</text>
</comment>